<organism evidence="1">
    <name type="scientific">marine sediment metagenome</name>
    <dbReference type="NCBI Taxonomy" id="412755"/>
    <lineage>
        <taxon>unclassified sequences</taxon>
        <taxon>metagenomes</taxon>
        <taxon>ecological metagenomes</taxon>
    </lineage>
</organism>
<feature type="non-terminal residue" evidence="1">
    <location>
        <position position="137"/>
    </location>
</feature>
<gene>
    <name evidence="1" type="ORF">LCGC14_2352070</name>
</gene>
<comment type="caution">
    <text evidence="1">The sequence shown here is derived from an EMBL/GenBank/DDBJ whole genome shotgun (WGS) entry which is preliminary data.</text>
</comment>
<dbReference type="EMBL" id="LAZR01034262">
    <property type="protein sequence ID" value="KKL45792.1"/>
    <property type="molecule type" value="Genomic_DNA"/>
</dbReference>
<reference evidence="1" key="1">
    <citation type="journal article" date="2015" name="Nature">
        <title>Complex archaea that bridge the gap between prokaryotes and eukaryotes.</title>
        <authorList>
            <person name="Spang A."/>
            <person name="Saw J.H."/>
            <person name="Jorgensen S.L."/>
            <person name="Zaremba-Niedzwiedzka K."/>
            <person name="Martijn J."/>
            <person name="Lind A.E."/>
            <person name="van Eijk R."/>
            <person name="Schleper C."/>
            <person name="Guy L."/>
            <person name="Ettema T.J."/>
        </authorList>
    </citation>
    <scope>NUCLEOTIDE SEQUENCE</scope>
</reference>
<name>A0A0F9F401_9ZZZZ</name>
<dbReference type="AlphaFoldDB" id="A0A0F9F401"/>
<proteinExistence type="predicted"/>
<evidence type="ECO:0000313" key="1">
    <source>
        <dbReference type="EMBL" id="KKL45792.1"/>
    </source>
</evidence>
<protein>
    <submittedName>
        <fullName evidence="1">Uncharacterized protein</fullName>
    </submittedName>
</protein>
<accession>A0A0F9F401</accession>
<sequence length="137" mass="15358">MVFSAAPSFTDSEIDNAIKLIEGARRSMESGYHATGSIDIEDAAVALTAAKNKIVRFLMSESPEDHKRRVSPGIIVPKEDKRLQSISKDLIDKMPENEVIDFLARPDFEKVLTSETLELLNNKLKEFDRLRAVQPIS</sequence>